<comment type="subcellular location">
    <subcellularLocation>
        <location evidence="1 6">Bacterial flagellum basal body</location>
    </subcellularLocation>
</comment>
<evidence type="ECO:0000313" key="8">
    <source>
        <dbReference type="EMBL" id="SIS75645.1"/>
    </source>
</evidence>
<dbReference type="Pfam" id="PF00460">
    <property type="entry name" value="Flg_bb_rod"/>
    <property type="match status" value="1"/>
</dbReference>
<dbReference type="InterPro" id="IPR019776">
    <property type="entry name" value="Flagellar_basal_body_rod_CS"/>
</dbReference>
<evidence type="ECO:0000256" key="2">
    <source>
        <dbReference type="ARBA" id="ARBA00009677"/>
    </source>
</evidence>
<name>A0A1N7LP56_9GAMM</name>
<protein>
    <recommendedName>
        <fullName evidence="3 6">Flagellar basal body rod protein FlgB</fullName>
    </recommendedName>
</protein>
<evidence type="ECO:0000256" key="4">
    <source>
        <dbReference type="ARBA" id="ARBA00023143"/>
    </source>
</evidence>
<comment type="function">
    <text evidence="5 6">Structural component of flagellum, the bacterial motility apparatus. Part of the rod structure of flagellar basal body.</text>
</comment>
<evidence type="ECO:0000256" key="6">
    <source>
        <dbReference type="PIRNR" id="PIRNR002889"/>
    </source>
</evidence>
<dbReference type="GO" id="GO:0071978">
    <property type="term" value="P:bacterial-type flagellum-dependent swarming motility"/>
    <property type="evidence" value="ECO:0007669"/>
    <property type="project" value="TreeGrafter"/>
</dbReference>
<evidence type="ECO:0000259" key="7">
    <source>
        <dbReference type="Pfam" id="PF00460"/>
    </source>
</evidence>
<feature type="domain" description="Flagellar basal body rod protein N-terminal" evidence="7">
    <location>
        <begin position="13"/>
        <end position="40"/>
    </location>
</feature>
<accession>A0A1N7LP56</accession>
<dbReference type="RefSeq" id="WP_076514996.1">
    <property type="nucleotide sequence ID" value="NZ_CAJWBH010000010.1"/>
</dbReference>
<organism evidence="8 9">
    <name type="scientific">Thalassolituus maritimus</name>
    <dbReference type="NCBI Taxonomy" id="484498"/>
    <lineage>
        <taxon>Bacteria</taxon>
        <taxon>Pseudomonadati</taxon>
        <taxon>Pseudomonadota</taxon>
        <taxon>Gammaproteobacteria</taxon>
        <taxon>Oceanospirillales</taxon>
        <taxon>Oceanospirillaceae</taxon>
        <taxon>Thalassolituus</taxon>
    </lineage>
</organism>
<dbReference type="InterPro" id="IPR006300">
    <property type="entry name" value="FlgB"/>
</dbReference>
<gene>
    <name evidence="8" type="ORF">SAMN05421686_104129</name>
</gene>
<dbReference type="PROSITE" id="PS00588">
    <property type="entry name" value="FLAGELLA_BB_ROD"/>
    <property type="match status" value="1"/>
</dbReference>
<evidence type="ECO:0000256" key="3">
    <source>
        <dbReference type="ARBA" id="ARBA00014376"/>
    </source>
</evidence>
<keyword evidence="8" id="KW-0966">Cell projection</keyword>
<keyword evidence="8" id="KW-0969">Cilium</keyword>
<sequence length="133" mass="14476">MGAINFTNALGIHDNAMQLRAQRAEVLANNLANADTPGFKARDFDFKAILEAETHSNTSFGMAATHSAHLSGTSGFADDELKYRNPLQPSIDGNTVDAQTEQALFARNSMDYNASFEFLSGKFKGMRNAIRGE</sequence>
<keyword evidence="4 6" id="KW-0975">Bacterial flagellum</keyword>
<dbReference type="GO" id="GO:0030694">
    <property type="term" value="C:bacterial-type flagellum basal body, rod"/>
    <property type="evidence" value="ECO:0007669"/>
    <property type="project" value="InterPro"/>
</dbReference>
<dbReference type="EMBL" id="FTOH01000004">
    <property type="protein sequence ID" value="SIS75645.1"/>
    <property type="molecule type" value="Genomic_DNA"/>
</dbReference>
<dbReference type="STRING" id="484498.SAMN05421686_104129"/>
<evidence type="ECO:0000256" key="5">
    <source>
        <dbReference type="ARBA" id="ARBA00024934"/>
    </source>
</evidence>
<evidence type="ECO:0000256" key="1">
    <source>
        <dbReference type="ARBA" id="ARBA00004117"/>
    </source>
</evidence>
<dbReference type="Proteomes" id="UP000185639">
    <property type="component" value="Unassembled WGS sequence"/>
</dbReference>
<comment type="subunit">
    <text evidence="6">The basal body constitutes a major portion of the flagellar organelle and consists of a number of rings mounted on a central rod.</text>
</comment>
<dbReference type="PANTHER" id="PTHR30435">
    <property type="entry name" value="FLAGELLAR PROTEIN"/>
    <property type="match status" value="1"/>
</dbReference>
<evidence type="ECO:0000313" key="9">
    <source>
        <dbReference type="Proteomes" id="UP000185639"/>
    </source>
</evidence>
<keyword evidence="9" id="KW-1185">Reference proteome</keyword>
<reference evidence="9" key="1">
    <citation type="submission" date="2017-01" db="EMBL/GenBank/DDBJ databases">
        <authorList>
            <person name="Varghese N."/>
            <person name="Submissions S."/>
        </authorList>
    </citation>
    <scope>NUCLEOTIDE SEQUENCE [LARGE SCALE GENOMIC DNA]</scope>
    <source>
        <strain evidence="9">DSM 24913</strain>
    </source>
</reference>
<dbReference type="PANTHER" id="PTHR30435:SF12">
    <property type="entry name" value="FLAGELLAR BASAL BODY ROD PROTEIN FLGB"/>
    <property type="match status" value="1"/>
</dbReference>
<dbReference type="OrthoDB" id="9788334at2"/>
<comment type="similarity">
    <text evidence="2 6">Belongs to the flagella basal body rod proteins family.</text>
</comment>
<dbReference type="InterPro" id="IPR001444">
    <property type="entry name" value="Flag_bb_rod_N"/>
</dbReference>
<dbReference type="NCBIfam" id="TIGR01396">
    <property type="entry name" value="FlgB"/>
    <property type="match status" value="1"/>
</dbReference>
<dbReference type="PIRSF" id="PIRSF002889">
    <property type="entry name" value="Rod_FlgB"/>
    <property type="match status" value="1"/>
</dbReference>
<proteinExistence type="inferred from homology"/>
<dbReference type="AlphaFoldDB" id="A0A1N7LP56"/>
<keyword evidence="8" id="KW-0282">Flagellum</keyword>